<evidence type="ECO:0000256" key="4">
    <source>
        <dbReference type="ARBA" id="ARBA00023065"/>
    </source>
</evidence>
<comment type="function">
    <text evidence="5">Subunit of the V1 complex of vacuolar(H+)-ATPase (V-ATPase), a multisubunit enzyme composed of a peripheral complex (V1) that hydrolyzes ATP and a membrane integral complex (V0) that translocates protons. V-ATPase is responsible for acidifying and maintaining the pH of intracellular compartments.</text>
</comment>
<dbReference type="EMBL" id="CALTRL010000161">
    <property type="protein sequence ID" value="CAH7666830.1"/>
    <property type="molecule type" value="Genomic_DNA"/>
</dbReference>
<dbReference type="PIRSF" id="PIRSF032184">
    <property type="entry name" value="ATPase_V1_H"/>
    <property type="match status" value="1"/>
</dbReference>
<keyword evidence="3 5" id="KW-0375">Hydrogen ion transport</keyword>
<dbReference type="Gene3D" id="1.25.10.10">
    <property type="entry name" value="Leucine-rich Repeat Variant"/>
    <property type="match status" value="1"/>
</dbReference>
<comment type="similarity">
    <text evidence="1 5">Belongs to the V-ATPase H subunit family.</text>
</comment>
<reference evidence="7" key="1">
    <citation type="submission" date="2022-06" db="EMBL/GenBank/DDBJ databases">
        <authorList>
            <consortium name="SYNGENTA / RWTH Aachen University"/>
        </authorList>
    </citation>
    <scope>NUCLEOTIDE SEQUENCE</scope>
</reference>
<dbReference type="SUPFAM" id="SSF48371">
    <property type="entry name" value="ARM repeat"/>
    <property type="match status" value="1"/>
</dbReference>
<proteinExistence type="inferred from homology"/>
<name>A0AAV0AHN8_PHAPC</name>
<feature type="domain" description="ATPase V1 complex subunit H C-terminal" evidence="6">
    <location>
        <begin position="333"/>
        <end position="449"/>
    </location>
</feature>
<dbReference type="PANTHER" id="PTHR10698">
    <property type="entry name" value="V-TYPE PROTON ATPASE SUBUNIT H"/>
    <property type="match status" value="1"/>
</dbReference>
<accession>A0AAV0AHN8</accession>
<dbReference type="InterPro" id="IPR016024">
    <property type="entry name" value="ARM-type_fold"/>
</dbReference>
<evidence type="ECO:0000256" key="1">
    <source>
        <dbReference type="ARBA" id="ARBA00008613"/>
    </source>
</evidence>
<dbReference type="PANTHER" id="PTHR10698:SF0">
    <property type="entry name" value="V-TYPE PROTON ATPASE SUBUNIT H"/>
    <property type="match status" value="1"/>
</dbReference>
<evidence type="ECO:0000313" key="7">
    <source>
        <dbReference type="EMBL" id="CAH7666830.1"/>
    </source>
</evidence>
<dbReference type="GO" id="GO:0000221">
    <property type="term" value="C:vacuolar proton-transporting V-type ATPase, V1 domain"/>
    <property type="evidence" value="ECO:0007669"/>
    <property type="project" value="UniProtKB-UniRule"/>
</dbReference>
<evidence type="ECO:0000313" key="8">
    <source>
        <dbReference type="Proteomes" id="UP001153365"/>
    </source>
</evidence>
<comment type="caution">
    <text evidence="7">The sequence shown here is derived from an EMBL/GenBank/DDBJ whole genome shotgun (WGS) entry which is preliminary data.</text>
</comment>
<comment type="subunit">
    <text evidence="5">V-ATPase is a heteromultimeric enzyme made up of two complexes: the ATP-hydrolytic V1 complex and the proton translocation V0 complex.</text>
</comment>
<keyword evidence="2 5" id="KW-0813">Transport</keyword>
<dbReference type="Proteomes" id="UP001153365">
    <property type="component" value="Unassembled WGS sequence"/>
</dbReference>
<evidence type="ECO:0000256" key="2">
    <source>
        <dbReference type="ARBA" id="ARBA00022448"/>
    </source>
</evidence>
<dbReference type="Pfam" id="PF03224">
    <property type="entry name" value="V-ATPase_H_N"/>
    <property type="match status" value="1"/>
</dbReference>
<dbReference type="InterPro" id="IPR038497">
    <property type="entry name" value="ATPase_V1-cplx_hsu_C_sf"/>
</dbReference>
<gene>
    <name evidence="7" type="ORF">PPACK8108_LOCUS1187</name>
</gene>
<keyword evidence="4 5" id="KW-0406">Ion transport</keyword>
<evidence type="ECO:0000259" key="6">
    <source>
        <dbReference type="Pfam" id="PF11698"/>
    </source>
</evidence>
<evidence type="ECO:0000256" key="5">
    <source>
        <dbReference type="PIRNR" id="PIRNR032184"/>
    </source>
</evidence>
<dbReference type="GO" id="GO:0046961">
    <property type="term" value="F:proton-transporting ATPase activity, rotational mechanism"/>
    <property type="evidence" value="ECO:0007669"/>
    <property type="project" value="UniProtKB-UniRule"/>
</dbReference>
<dbReference type="GO" id="GO:0000329">
    <property type="term" value="C:fungal-type vacuole membrane"/>
    <property type="evidence" value="ECO:0007669"/>
    <property type="project" value="TreeGrafter"/>
</dbReference>
<dbReference type="InterPro" id="IPR004908">
    <property type="entry name" value="ATPase_V1-cplx_hsu"/>
</dbReference>
<dbReference type="Pfam" id="PF11698">
    <property type="entry name" value="V-ATPase_H_C"/>
    <property type="match status" value="1"/>
</dbReference>
<dbReference type="AlphaFoldDB" id="A0AAV0AHN8"/>
<protein>
    <recommendedName>
        <fullName evidence="5">V-type proton ATPase subunit H</fullName>
    </recommendedName>
</protein>
<dbReference type="InterPro" id="IPR011987">
    <property type="entry name" value="ATPase_V1-cplx_hsu_C"/>
</dbReference>
<organism evidence="7 8">
    <name type="scientific">Phakopsora pachyrhizi</name>
    <name type="common">Asian soybean rust disease fungus</name>
    <dbReference type="NCBI Taxonomy" id="170000"/>
    <lineage>
        <taxon>Eukaryota</taxon>
        <taxon>Fungi</taxon>
        <taxon>Dikarya</taxon>
        <taxon>Basidiomycota</taxon>
        <taxon>Pucciniomycotina</taxon>
        <taxon>Pucciniomycetes</taxon>
        <taxon>Pucciniales</taxon>
        <taxon>Phakopsoraceae</taxon>
        <taxon>Phakopsora</taxon>
    </lineage>
</organism>
<dbReference type="InterPro" id="IPR011989">
    <property type="entry name" value="ARM-like"/>
</dbReference>
<evidence type="ECO:0000256" key="3">
    <source>
        <dbReference type="ARBA" id="ARBA00022781"/>
    </source>
</evidence>
<keyword evidence="8" id="KW-1185">Reference proteome</keyword>
<dbReference type="Gene3D" id="1.25.40.150">
    <property type="entry name" value="V-type ATPase, subunit H, C-terminal domain"/>
    <property type="match status" value="1"/>
</dbReference>
<sequence length="451" mass="51127">MTTIFYNTWLEELDYRTRIKEIPWEGYHRASLISETDLSLLQAVSGVPKSKKEQVWNEKTEAYVTLYLRLLSELNRTDCLQAIMVEISDLLNDHDDRVRLLLDLPEPKQSSAPYSSFTRHLDSSDLYSRSKALSLLSFLLGFSSEPESSVLAASITGIGKLLASSDSNQQELGIECLQHILRQPIARSAVWAQSADSSSSDSETSSNAIISRLVDQIRVGNRLSAEVQYRVSFCFWLLTFDKEVASQLNKRHAAVPILIELARQAVKEKVIRVLVATLRNLAEKSPEVNLSVLLVAGNLLPLIQSFSTRKWSDDELKEDISWLKDQLEEAKRKMTTYDEYSAELESGLLRWSPTHTSEDFWSQNAEKLNNKDYQQLKVLIRILSEATDPIVLAVAANDLSKYVKHCEIGKRSAEKLGAKARVMDLMSHKDPEVKYWALVSVQQLISQPWAH</sequence>